<dbReference type="PANTHER" id="PTHR10340">
    <property type="entry name" value="SPHINGOMYELIN PHOSPHODIESTERASE"/>
    <property type="match status" value="1"/>
</dbReference>
<dbReference type="Pfam" id="PF19272">
    <property type="entry name" value="ASMase_C"/>
    <property type="match status" value="1"/>
</dbReference>
<dbReference type="EnsemblMetazoa" id="ISCW013515-RA">
    <property type="protein sequence ID" value="ISCW013515-PA"/>
    <property type="gene ID" value="ISCW013515"/>
</dbReference>
<reference evidence="9" key="2">
    <citation type="submission" date="2020-05" db="UniProtKB">
        <authorList>
            <consortium name="EnsemblMetazoa"/>
        </authorList>
    </citation>
    <scope>IDENTIFICATION</scope>
    <source>
        <strain evidence="9">wikel</strain>
    </source>
</reference>
<comment type="subcellular location">
    <subcellularLocation>
        <location evidence="1">Secreted</location>
    </subcellularLocation>
</comment>
<dbReference type="Gene3D" id="3.60.21.40">
    <property type="entry name" value="GpdQ, catalytic alpha/beta sandwich domain"/>
    <property type="match status" value="1"/>
</dbReference>
<dbReference type="Pfam" id="PF00149">
    <property type="entry name" value="Metallophos"/>
    <property type="match status" value="1"/>
</dbReference>
<dbReference type="VEuPathDB" id="VectorBase:ISCW013515"/>
<evidence type="ECO:0000256" key="2">
    <source>
        <dbReference type="ARBA" id="ARBA00008234"/>
    </source>
</evidence>
<protein>
    <submittedName>
        <fullName evidence="8 9">Sphingomyelin phosphodiesterase, putative</fullName>
        <ecNumber evidence="8">3.1.4.12</ecNumber>
    </submittedName>
</protein>
<dbReference type="EMBL" id="ABJB010859480">
    <property type="status" value="NOT_ANNOTATED_CDS"/>
    <property type="molecule type" value="Genomic_DNA"/>
</dbReference>
<dbReference type="InterPro" id="IPR029052">
    <property type="entry name" value="Metallo-depent_PP-like"/>
</dbReference>
<feature type="domain" description="Calcineurin-like phosphoesterase" evidence="6">
    <location>
        <begin position="18"/>
        <end position="248"/>
    </location>
</feature>
<dbReference type="GO" id="GO:0005615">
    <property type="term" value="C:extracellular space"/>
    <property type="evidence" value="ECO:0000318"/>
    <property type="project" value="GO_Central"/>
</dbReference>
<dbReference type="InterPro" id="IPR045473">
    <property type="entry name" value="ASM_C"/>
</dbReference>
<proteinExistence type="inferred from homology"/>
<dbReference type="PANTHER" id="PTHR10340:SF57">
    <property type="entry name" value="METALLOPHOS DOMAIN-CONTAINING PROTEIN"/>
    <property type="match status" value="1"/>
</dbReference>
<dbReference type="GO" id="GO:0004767">
    <property type="term" value="F:sphingomyelin phosphodiesterase activity"/>
    <property type="evidence" value="ECO:0007669"/>
    <property type="project" value="UniProtKB-EC"/>
</dbReference>
<evidence type="ECO:0000256" key="1">
    <source>
        <dbReference type="ARBA" id="ARBA00004613"/>
    </source>
</evidence>
<evidence type="ECO:0000313" key="10">
    <source>
        <dbReference type="Proteomes" id="UP000001555"/>
    </source>
</evidence>
<keyword evidence="5" id="KW-0325">Glycoprotein</keyword>
<dbReference type="InterPro" id="IPR004843">
    <property type="entry name" value="Calcineurin-like_PHP"/>
</dbReference>
<feature type="domain" description="Sphingomyelin phosphodiesterase C-terminal" evidence="7">
    <location>
        <begin position="261"/>
        <end position="386"/>
    </location>
</feature>
<keyword evidence="3" id="KW-0964">Secreted</keyword>
<dbReference type="PaxDb" id="6945-B7QCL0"/>
<gene>
    <name evidence="8" type="ORF">IscW_ISCW013515</name>
</gene>
<dbReference type="FunCoup" id="B7QCL0">
    <property type="interactions" value="1"/>
</dbReference>
<accession>B7QCL0</accession>
<evidence type="ECO:0000256" key="3">
    <source>
        <dbReference type="ARBA" id="ARBA00022525"/>
    </source>
</evidence>
<dbReference type="SUPFAM" id="SSF56300">
    <property type="entry name" value="Metallo-dependent phosphatases"/>
    <property type="match status" value="1"/>
</dbReference>
<organism>
    <name type="scientific">Ixodes scapularis</name>
    <name type="common">Black-legged tick</name>
    <name type="synonym">Deer tick</name>
    <dbReference type="NCBI Taxonomy" id="6945"/>
    <lineage>
        <taxon>Eukaryota</taxon>
        <taxon>Metazoa</taxon>
        <taxon>Ecdysozoa</taxon>
        <taxon>Arthropoda</taxon>
        <taxon>Chelicerata</taxon>
        <taxon>Arachnida</taxon>
        <taxon>Acari</taxon>
        <taxon>Parasitiformes</taxon>
        <taxon>Ixodida</taxon>
        <taxon>Ixodoidea</taxon>
        <taxon>Ixodidae</taxon>
        <taxon>Ixodinae</taxon>
        <taxon>Ixodes</taxon>
    </lineage>
</organism>
<keyword evidence="10" id="KW-1185">Reference proteome</keyword>
<comment type="similarity">
    <text evidence="2">Belongs to the acid sphingomyelinase family.</text>
</comment>
<dbReference type="InterPro" id="IPR042283">
    <property type="entry name" value="GpdQ_catalytic"/>
</dbReference>
<dbReference type="Proteomes" id="UP000001555">
    <property type="component" value="Unassembled WGS sequence"/>
</dbReference>
<reference evidence="8 10" key="1">
    <citation type="submission" date="2008-03" db="EMBL/GenBank/DDBJ databases">
        <title>Annotation of Ixodes scapularis.</title>
        <authorList>
            <consortium name="Ixodes scapularis Genome Project Consortium"/>
            <person name="Caler E."/>
            <person name="Hannick L.I."/>
            <person name="Bidwell S."/>
            <person name="Joardar V."/>
            <person name="Thiagarajan M."/>
            <person name="Amedeo P."/>
            <person name="Galinsky K.J."/>
            <person name="Schobel S."/>
            <person name="Inman J."/>
            <person name="Hostetler J."/>
            <person name="Miller J."/>
            <person name="Hammond M."/>
            <person name="Megy K."/>
            <person name="Lawson D."/>
            <person name="Kodira C."/>
            <person name="Sutton G."/>
            <person name="Meyer J."/>
            <person name="Hill C.A."/>
            <person name="Birren B."/>
            <person name="Nene V."/>
            <person name="Collins F."/>
            <person name="Alarcon-Chaidez F."/>
            <person name="Wikel S."/>
            <person name="Strausberg R."/>
        </authorList>
    </citation>
    <scope>NUCLEOTIDE SEQUENCE [LARGE SCALE GENOMIC DNA]</scope>
    <source>
        <strain evidence="10">Wikel</strain>
        <strain evidence="8">Wikel colony</strain>
    </source>
</reference>
<evidence type="ECO:0000256" key="4">
    <source>
        <dbReference type="ARBA" id="ARBA00022801"/>
    </source>
</evidence>
<evidence type="ECO:0000259" key="6">
    <source>
        <dbReference type="Pfam" id="PF00149"/>
    </source>
</evidence>
<dbReference type="VEuPathDB" id="VectorBase:ISCP_021981"/>
<name>B7QCL0_IXOSC</name>
<dbReference type="EMBL" id="DS908177">
    <property type="protein sequence ID" value="EEC16582.1"/>
    <property type="molecule type" value="Genomic_DNA"/>
</dbReference>
<dbReference type="EC" id="3.1.4.12" evidence="8"/>
<evidence type="ECO:0000313" key="9">
    <source>
        <dbReference type="EnsemblMetazoa" id="ISCW013515-PA"/>
    </source>
</evidence>
<dbReference type="OrthoDB" id="6337601at2759"/>
<dbReference type="GO" id="GO:0008081">
    <property type="term" value="F:phosphoric diester hydrolase activity"/>
    <property type="evidence" value="ECO:0000318"/>
    <property type="project" value="GO_Central"/>
</dbReference>
<dbReference type="Gene3D" id="3.60.21.10">
    <property type="match status" value="1"/>
</dbReference>
<dbReference type="VEuPathDB" id="VectorBase:ISCI013515"/>
<feature type="non-terminal residue" evidence="8">
    <location>
        <position position="386"/>
    </location>
</feature>
<evidence type="ECO:0000313" key="8">
    <source>
        <dbReference type="EMBL" id="EEC16582.1"/>
    </source>
</evidence>
<dbReference type="HOGENOM" id="CLU_014743_0_2_1"/>
<sequence>MLLVLTSLVHSEDETGFFWHVTDFHYDKDYTTHGVRDAMCHLFSNRSGSGDIGPYGDVKCDAPKLLVESVVAAMQSIEPSPDFVLWTGDNLQHVKDVPWSDVYAQTRWLGQRLSEAFPGYPVLPILGNHDCSPPNYMRPDNKSLFLSEAGFNELLPSMLWYAGNKAPAPKGSVDDQLVWLREQLQEAHQLGQKVFISGHVAPGFYTHALSPELGTSGLLRDEINEAYQDLIANFMDVVSGQFFGHQHANSFVVLSDAYGRPVGSAQVAASVTPWTTSDDLKLSLAVPTNPMVRLYKYDRSSTRLLDYTVYYLDYDKANMHPNETPKWEPLYTLTTQYGVPDVTTASMVDLSQRLNSSSELLDTYIWLTTAFNDSCDSFCRRVQLCS</sequence>
<evidence type="ECO:0000259" key="7">
    <source>
        <dbReference type="Pfam" id="PF19272"/>
    </source>
</evidence>
<keyword evidence="4 8" id="KW-0378">Hydrolase</keyword>
<evidence type="ECO:0000256" key="5">
    <source>
        <dbReference type="ARBA" id="ARBA00023180"/>
    </source>
</evidence>
<dbReference type="AlphaFoldDB" id="B7QCL0"/>